<name>A0ABN1TXS3_9ACTN</name>
<dbReference type="PROSITE" id="PS51257">
    <property type="entry name" value="PROKAR_LIPOPROTEIN"/>
    <property type="match status" value="1"/>
</dbReference>
<sequence length="279" mass="29848">MRRLLTALLALVLVGLLALAGCSGGSDDDNAETPTPSATASRTPVAPPEPPAEGACYRLSWAEIMEPTTTAEPVSCKKPHTARTVAVGELDTVVDGHLLAIDSDHVRKQPPARCARAVDAYLGGSVEQRRLSMITSAWFAPTVEASDAGEQWYRCDVVAIAAPERLAELPSSLKGVLDSEAGRTRFGMCGTAQPGTPDFERVQCASRHSWQATGTVEVKGAKGDKWPGKAAAERAGAERCKELARRGASDALNYKWGYEWPTAEQWKAGRRYGICWAPA</sequence>
<keyword evidence="5" id="KW-1185">Reference proteome</keyword>
<dbReference type="RefSeq" id="WP_343995148.1">
    <property type="nucleotide sequence ID" value="NZ_BAAALG010000011.1"/>
</dbReference>
<proteinExistence type="predicted"/>
<dbReference type="Pfam" id="PF13845">
    <property type="entry name" value="Septum_form"/>
    <property type="match status" value="1"/>
</dbReference>
<dbReference type="EMBL" id="BAAALG010000011">
    <property type="protein sequence ID" value="GAA1105593.1"/>
    <property type="molecule type" value="Genomic_DNA"/>
</dbReference>
<keyword evidence="2" id="KW-0732">Signal</keyword>
<protein>
    <recommendedName>
        <fullName evidence="3">Septum formation-related domain-containing protein</fullName>
    </recommendedName>
</protein>
<dbReference type="Proteomes" id="UP001501581">
    <property type="component" value="Unassembled WGS sequence"/>
</dbReference>
<evidence type="ECO:0000256" key="2">
    <source>
        <dbReference type="SAM" id="SignalP"/>
    </source>
</evidence>
<comment type="caution">
    <text evidence="4">The sequence shown here is derived from an EMBL/GenBank/DDBJ whole genome shotgun (WGS) entry which is preliminary data.</text>
</comment>
<dbReference type="InterPro" id="IPR026004">
    <property type="entry name" value="Septum_form"/>
</dbReference>
<evidence type="ECO:0000313" key="5">
    <source>
        <dbReference type="Proteomes" id="UP001501581"/>
    </source>
</evidence>
<evidence type="ECO:0000313" key="4">
    <source>
        <dbReference type="EMBL" id="GAA1105593.1"/>
    </source>
</evidence>
<feature type="compositionally biased region" description="Low complexity" evidence="1">
    <location>
        <begin position="32"/>
        <end position="44"/>
    </location>
</feature>
<evidence type="ECO:0000259" key="3">
    <source>
        <dbReference type="Pfam" id="PF13845"/>
    </source>
</evidence>
<evidence type="ECO:0000256" key="1">
    <source>
        <dbReference type="SAM" id="MobiDB-lite"/>
    </source>
</evidence>
<feature type="signal peptide" evidence="2">
    <location>
        <begin position="1"/>
        <end position="20"/>
    </location>
</feature>
<gene>
    <name evidence="4" type="ORF">GCM10009668_26300</name>
</gene>
<feature type="chain" id="PRO_5046413321" description="Septum formation-related domain-containing protein" evidence="2">
    <location>
        <begin position="21"/>
        <end position="279"/>
    </location>
</feature>
<accession>A0ABN1TXS3</accession>
<organism evidence="4 5">
    <name type="scientific">Nocardioides dubius</name>
    <dbReference type="NCBI Taxonomy" id="317019"/>
    <lineage>
        <taxon>Bacteria</taxon>
        <taxon>Bacillati</taxon>
        <taxon>Actinomycetota</taxon>
        <taxon>Actinomycetes</taxon>
        <taxon>Propionibacteriales</taxon>
        <taxon>Nocardioidaceae</taxon>
        <taxon>Nocardioides</taxon>
    </lineage>
</organism>
<feature type="domain" description="Septum formation-related" evidence="3">
    <location>
        <begin position="54"/>
        <end position="275"/>
    </location>
</feature>
<reference evidence="4 5" key="1">
    <citation type="journal article" date="2019" name="Int. J. Syst. Evol. Microbiol.">
        <title>The Global Catalogue of Microorganisms (GCM) 10K type strain sequencing project: providing services to taxonomists for standard genome sequencing and annotation.</title>
        <authorList>
            <consortium name="The Broad Institute Genomics Platform"/>
            <consortium name="The Broad Institute Genome Sequencing Center for Infectious Disease"/>
            <person name="Wu L."/>
            <person name="Ma J."/>
        </authorList>
    </citation>
    <scope>NUCLEOTIDE SEQUENCE [LARGE SCALE GENOMIC DNA]</scope>
    <source>
        <strain evidence="4 5">JCM 13008</strain>
    </source>
</reference>
<feature type="region of interest" description="Disordered" evidence="1">
    <location>
        <begin position="25"/>
        <end position="52"/>
    </location>
</feature>